<reference evidence="2" key="1">
    <citation type="submission" date="2016-11" db="UniProtKB">
        <authorList>
            <consortium name="WormBaseParasite"/>
        </authorList>
    </citation>
    <scope>IDENTIFICATION</scope>
</reference>
<evidence type="ECO:0000313" key="2">
    <source>
        <dbReference type="WBParaSite" id="Hba_10108"/>
    </source>
</evidence>
<keyword evidence="1" id="KW-1185">Reference proteome</keyword>
<evidence type="ECO:0000313" key="1">
    <source>
        <dbReference type="Proteomes" id="UP000095283"/>
    </source>
</evidence>
<name>A0A1I7WY62_HETBA</name>
<sequence length="365" mass="42313">MLRPRSSIIQSDAEGFTRPAEFATIEHVKSVPPLLNVPRSVQTPYENKPANRILPRKRYVIMPPKPGQKSHIFPGVHHLKQLKQSTSTAYQKRIVSFLLVVLIKAIGIQEINVPRQIEQSVDMDLGIRIARPFPNTRYVLRIPKKEIPDESNKTSLNFIFRIVKLLIWFLCPEVNCFWRGATQTALRRHMAGLSYCLYSVTVLISRNFRWEAFKNKTWIRTVNILYYTWHRIGLVAQQYEMGTLQLDVNNMRPIRDLLGSSGRFRLMTDAGLCEHLPKWILQVFLELVTVLIPAQFHKIQLTGRTDVLSGDEDLKGRDNYMTYHHQRKGDNRFEVETFDLLSDDMILNYDYESDDSGSVNVDVQG</sequence>
<protein>
    <submittedName>
        <fullName evidence="2">Bestrophin homolog</fullName>
    </submittedName>
</protein>
<dbReference type="WBParaSite" id="Hba_10108">
    <property type="protein sequence ID" value="Hba_10108"/>
    <property type="gene ID" value="Hba_10108"/>
</dbReference>
<accession>A0A1I7WY62</accession>
<dbReference type="AlphaFoldDB" id="A0A1I7WY62"/>
<dbReference type="Proteomes" id="UP000095283">
    <property type="component" value="Unplaced"/>
</dbReference>
<proteinExistence type="predicted"/>
<organism evidence="1 2">
    <name type="scientific">Heterorhabditis bacteriophora</name>
    <name type="common">Entomopathogenic nematode worm</name>
    <dbReference type="NCBI Taxonomy" id="37862"/>
    <lineage>
        <taxon>Eukaryota</taxon>
        <taxon>Metazoa</taxon>
        <taxon>Ecdysozoa</taxon>
        <taxon>Nematoda</taxon>
        <taxon>Chromadorea</taxon>
        <taxon>Rhabditida</taxon>
        <taxon>Rhabditina</taxon>
        <taxon>Rhabditomorpha</taxon>
        <taxon>Strongyloidea</taxon>
        <taxon>Heterorhabditidae</taxon>
        <taxon>Heterorhabditis</taxon>
    </lineage>
</organism>